<organism evidence="3 4">
    <name type="scientific">Pseudomassariella vexata</name>
    <dbReference type="NCBI Taxonomy" id="1141098"/>
    <lineage>
        <taxon>Eukaryota</taxon>
        <taxon>Fungi</taxon>
        <taxon>Dikarya</taxon>
        <taxon>Ascomycota</taxon>
        <taxon>Pezizomycotina</taxon>
        <taxon>Sordariomycetes</taxon>
        <taxon>Xylariomycetidae</taxon>
        <taxon>Amphisphaeriales</taxon>
        <taxon>Pseudomassariaceae</taxon>
        <taxon>Pseudomassariella</taxon>
    </lineage>
</organism>
<comment type="caution">
    <text evidence="3">The sequence shown here is derived from an EMBL/GenBank/DDBJ whole genome shotgun (WGS) entry which is preliminary data.</text>
</comment>
<sequence>MSGFSQSHSIFTRNGGKKADVLGLKDHKPQSETLYSLGQDRQQDLDPAASKTPTIETNQSSAPMNLPHHSRHPALCLFTVAWILFFVFFLLPWQLLNDRPGWNLTRSISHDFTHCKEALNSFVKAPATTTTTIYVPAPIPTHVPNTESEVKMTTEQT</sequence>
<keyword evidence="2" id="KW-0812">Transmembrane</keyword>
<evidence type="ECO:0000256" key="2">
    <source>
        <dbReference type="SAM" id="Phobius"/>
    </source>
</evidence>
<feature type="compositionally biased region" description="Polar residues" evidence="1">
    <location>
        <begin position="51"/>
        <end position="63"/>
    </location>
</feature>
<keyword evidence="4" id="KW-1185">Reference proteome</keyword>
<dbReference type="EMBL" id="MCFJ01000001">
    <property type="protein sequence ID" value="ORY71520.1"/>
    <property type="molecule type" value="Genomic_DNA"/>
</dbReference>
<feature type="region of interest" description="Disordered" evidence="1">
    <location>
        <begin position="35"/>
        <end position="65"/>
    </location>
</feature>
<keyword evidence="2" id="KW-0472">Membrane</keyword>
<name>A0A1Y2EIZ9_9PEZI</name>
<proteinExistence type="predicted"/>
<dbReference type="RefSeq" id="XP_040721112.1">
    <property type="nucleotide sequence ID" value="XM_040853431.1"/>
</dbReference>
<dbReference type="InParanoid" id="A0A1Y2EIZ9"/>
<accession>A0A1Y2EIZ9</accession>
<dbReference type="Proteomes" id="UP000193689">
    <property type="component" value="Unassembled WGS sequence"/>
</dbReference>
<keyword evidence="2" id="KW-1133">Transmembrane helix</keyword>
<evidence type="ECO:0000313" key="3">
    <source>
        <dbReference type="EMBL" id="ORY71520.1"/>
    </source>
</evidence>
<feature type="transmembrane region" description="Helical" evidence="2">
    <location>
        <begin position="74"/>
        <end position="96"/>
    </location>
</feature>
<dbReference type="GeneID" id="63769643"/>
<dbReference type="STRING" id="1141098.A0A1Y2EIZ9"/>
<gene>
    <name evidence="3" type="ORF">BCR38DRAFT_11661</name>
</gene>
<protein>
    <submittedName>
        <fullName evidence="3">Uncharacterized protein</fullName>
    </submittedName>
</protein>
<evidence type="ECO:0000313" key="4">
    <source>
        <dbReference type="Proteomes" id="UP000193689"/>
    </source>
</evidence>
<reference evidence="3 4" key="1">
    <citation type="submission" date="2016-07" db="EMBL/GenBank/DDBJ databases">
        <title>Pervasive Adenine N6-methylation of Active Genes in Fungi.</title>
        <authorList>
            <consortium name="DOE Joint Genome Institute"/>
            <person name="Mondo S.J."/>
            <person name="Dannebaum R.O."/>
            <person name="Kuo R.C."/>
            <person name="Labutti K."/>
            <person name="Haridas S."/>
            <person name="Kuo A."/>
            <person name="Salamov A."/>
            <person name="Ahrendt S.R."/>
            <person name="Lipzen A."/>
            <person name="Sullivan W."/>
            <person name="Andreopoulos W.B."/>
            <person name="Clum A."/>
            <person name="Lindquist E."/>
            <person name="Daum C."/>
            <person name="Ramamoorthy G.K."/>
            <person name="Gryganskyi A."/>
            <person name="Culley D."/>
            <person name="Magnuson J.K."/>
            <person name="James T.Y."/>
            <person name="O'Malley M.A."/>
            <person name="Stajich J.E."/>
            <person name="Spatafora J.W."/>
            <person name="Visel A."/>
            <person name="Grigoriev I.V."/>
        </authorList>
    </citation>
    <scope>NUCLEOTIDE SEQUENCE [LARGE SCALE GENOMIC DNA]</scope>
    <source>
        <strain evidence="3 4">CBS 129021</strain>
    </source>
</reference>
<evidence type="ECO:0000256" key="1">
    <source>
        <dbReference type="SAM" id="MobiDB-lite"/>
    </source>
</evidence>
<dbReference type="AlphaFoldDB" id="A0A1Y2EIZ9"/>